<gene>
    <name evidence="1" type="ORF">GCM10023351_05560</name>
</gene>
<dbReference type="Pfam" id="PF09957">
    <property type="entry name" value="VapB_antitoxin"/>
    <property type="match status" value="1"/>
</dbReference>
<dbReference type="EMBL" id="BAABKO010000001">
    <property type="protein sequence ID" value="GAA4765521.1"/>
    <property type="molecule type" value="Genomic_DNA"/>
</dbReference>
<name>A0ABP8ZU66_9MICO</name>
<reference evidence="2" key="1">
    <citation type="journal article" date="2019" name="Int. J. Syst. Evol. Microbiol.">
        <title>The Global Catalogue of Microorganisms (GCM) 10K type strain sequencing project: providing services to taxonomists for standard genome sequencing and annotation.</title>
        <authorList>
            <consortium name="The Broad Institute Genomics Platform"/>
            <consortium name="The Broad Institute Genome Sequencing Center for Infectious Disease"/>
            <person name="Wu L."/>
            <person name="Ma J."/>
        </authorList>
    </citation>
    <scope>NUCLEOTIDE SEQUENCE [LARGE SCALE GENOMIC DNA]</scope>
    <source>
        <strain evidence="2">JCM 18537</strain>
    </source>
</reference>
<proteinExistence type="predicted"/>
<dbReference type="InterPro" id="IPR019239">
    <property type="entry name" value="VapB_antitoxin"/>
</dbReference>
<comment type="caution">
    <text evidence="1">The sequence shown here is derived from an EMBL/GenBank/DDBJ whole genome shotgun (WGS) entry which is preliminary data.</text>
</comment>
<sequence length="75" mass="7950">MAMTSVDLDPALIERARVLTGERSNRAVLDLALRRLIASKQKATMIDGIAELADLPAGLGSPVEPSRPEGRVTAP</sequence>
<evidence type="ECO:0008006" key="3">
    <source>
        <dbReference type="Google" id="ProtNLM"/>
    </source>
</evidence>
<keyword evidence="2" id="KW-1185">Reference proteome</keyword>
<protein>
    <recommendedName>
        <fullName evidence="3">Antitoxin</fullName>
    </recommendedName>
</protein>
<evidence type="ECO:0000313" key="2">
    <source>
        <dbReference type="Proteomes" id="UP001501645"/>
    </source>
</evidence>
<organism evidence="1 2">
    <name type="scientific">Microbacterium gilvum</name>
    <dbReference type="NCBI Taxonomy" id="1336204"/>
    <lineage>
        <taxon>Bacteria</taxon>
        <taxon>Bacillati</taxon>
        <taxon>Actinomycetota</taxon>
        <taxon>Actinomycetes</taxon>
        <taxon>Micrococcales</taxon>
        <taxon>Microbacteriaceae</taxon>
        <taxon>Microbacterium</taxon>
    </lineage>
</organism>
<dbReference type="Proteomes" id="UP001501645">
    <property type="component" value="Unassembled WGS sequence"/>
</dbReference>
<evidence type="ECO:0000313" key="1">
    <source>
        <dbReference type="EMBL" id="GAA4765521.1"/>
    </source>
</evidence>
<accession>A0ABP8ZU66</accession>